<feature type="compositionally biased region" description="Low complexity" evidence="1">
    <location>
        <begin position="30"/>
        <end position="61"/>
    </location>
</feature>
<feature type="compositionally biased region" description="Pro residues" evidence="1">
    <location>
        <begin position="105"/>
        <end position="118"/>
    </location>
</feature>
<dbReference type="STRING" id="363999.A0A439D638"/>
<dbReference type="InterPro" id="IPR001005">
    <property type="entry name" value="SANT/Myb"/>
</dbReference>
<dbReference type="Pfam" id="PF15963">
    <property type="entry name" value="Myb_DNA-bind_7"/>
    <property type="match status" value="1"/>
</dbReference>
<dbReference type="InterPro" id="IPR009057">
    <property type="entry name" value="Homeodomain-like_sf"/>
</dbReference>
<dbReference type="GO" id="GO:0000126">
    <property type="term" value="C:transcription factor TFIIIB complex"/>
    <property type="evidence" value="ECO:0007669"/>
    <property type="project" value="TreeGrafter"/>
</dbReference>
<organism evidence="3 4">
    <name type="scientific">Xylaria grammica</name>
    <dbReference type="NCBI Taxonomy" id="363999"/>
    <lineage>
        <taxon>Eukaryota</taxon>
        <taxon>Fungi</taxon>
        <taxon>Dikarya</taxon>
        <taxon>Ascomycota</taxon>
        <taxon>Pezizomycotina</taxon>
        <taxon>Sordariomycetes</taxon>
        <taxon>Xylariomycetidae</taxon>
        <taxon>Xylariales</taxon>
        <taxon>Xylariaceae</taxon>
        <taxon>Xylaria</taxon>
    </lineage>
</organism>
<feature type="region of interest" description="Disordered" evidence="1">
    <location>
        <begin position="322"/>
        <end position="366"/>
    </location>
</feature>
<evidence type="ECO:0000313" key="4">
    <source>
        <dbReference type="Proteomes" id="UP000286045"/>
    </source>
</evidence>
<dbReference type="GO" id="GO:0070898">
    <property type="term" value="P:RNA polymerase III preinitiation complex assembly"/>
    <property type="evidence" value="ECO:0007669"/>
    <property type="project" value="TreeGrafter"/>
</dbReference>
<dbReference type="PANTHER" id="PTHR22929">
    <property type="entry name" value="RNA POLYMERASE III TRANSCRIPTION INITIATION FACTOR B"/>
    <property type="match status" value="1"/>
</dbReference>
<sequence length="607" mass="66152">MSSMLKKTGGLSFKPKAGRRPGAGVSKPPASSTSANTTRATTSEPQSQASTPAASNTSTPSVINPIETVVNESYEPQTPAEPLLTPANFRTPSAPEPYVKIPAAQPTPEPVVSPPPSSIPVIQNPTPQLSNDGARDSVPCPEPCGPTAYTPRHDTQQASSVEMEKIPSSSTKTFLQPSAITPAPTLESSSPEEEVAPRLSTAHPSPSPVPDTSPAVSQPPAPKKPTLRRRKSTVTDGGTDAEDSAPKKKRQRRKSSIRATTETEEGAGDEVQKPTRRRKREPTPENAEELTVDHSTMTVGELTRDLGIGKRFRHAEEIEKRAREARAKNRQKRLEREKRKLGLLAPEDEDEALRPDTPNESDETRGAAMAQLGASIESGAGQGVGYDVVDGQIVVHAASLVVDRHNRDMTNLEEVEENDFTNCKFITLVNSASFAKRVQAPGNWTDEETEKFYRLLGMFGTDFETISRLFPGKNRRAIKLKFNKEERLRPNRVNAAMMVRGQKKVNIDIEEYKATQRQWQAKDKILEEHARLAQEQEREVTRLREERRAAGLIDDNEGRTSSANPKQSSSGQGGGGFEVIEEDADALGQGAQDMNVGTDARLEGISA</sequence>
<feature type="region of interest" description="Disordered" evidence="1">
    <location>
        <begin position="547"/>
        <end position="607"/>
    </location>
</feature>
<name>A0A439D638_9PEZI</name>
<dbReference type="Proteomes" id="UP000286045">
    <property type="component" value="Unassembled WGS sequence"/>
</dbReference>
<evidence type="ECO:0000256" key="1">
    <source>
        <dbReference type="SAM" id="MobiDB-lite"/>
    </source>
</evidence>
<dbReference type="EMBL" id="RYZI01000136">
    <property type="protein sequence ID" value="RWA09859.1"/>
    <property type="molecule type" value="Genomic_DNA"/>
</dbReference>
<proteinExistence type="predicted"/>
<evidence type="ECO:0000259" key="2">
    <source>
        <dbReference type="SMART" id="SM00717"/>
    </source>
</evidence>
<reference evidence="3 4" key="1">
    <citation type="submission" date="2018-12" db="EMBL/GenBank/DDBJ databases">
        <title>Draft genome sequence of Xylaria grammica IHI A82.</title>
        <authorList>
            <person name="Buettner E."/>
            <person name="Kellner H."/>
        </authorList>
    </citation>
    <scope>NUCLEOTIDE SEQUENCE [LARGE SCALE GENOMIC DNA]</scope>
    <source>
        <strain evidence="3 4">IHI A82</strain>
    </source>
</reference>
<dbReference type="AlphaFoldDB" id="A0A439D638"/>
<feature type="compositionally biased region" description="Polar residues" evidence="1">
    <location>
        <begin position="167"/>
        <end position="179"/>
    </location>
</feature>
<evidence type="ECO:0000313" key="3">
    <source>
        <dbReference type="EMBL" id="RWA09859.1"/>
    </source>
</evidence>
<accession>A0A439D638</accession>
<gene>
    <name evidence="3" type="ORF">EKO27_g5228</name>
</gene>
<feature type="compositionally biased region" description="Pro residues" evidence="1">
    <location>
        <begin position="205"/>
        <end position="223"/>
    </location>
</feature>
<dbReference type="Gene3D" id="1.10.10.60">
    <property type="entry name" value="Homeodomain-like"/>
    <property type="match status" value="1"/>
</dbReference>
<dbReference type="PANTHER" id="PTHR22929:SF0">
    <property type="entry name" value="TRANSCRIPTION FACTOR TFIIIB COMPONENT B'' HOMOLOG"/>
    <property type="match status" value="1"/>
</dbReference>
<feature type="domain" description="Myb-like" evidence="2">
    <location>
        <begin position="440"/>
        <end position="488"/>
    </location>
</feature>
<feature type="compositionally biased region" description="Basic and acidic residues" evidence="1">
    <location>
        <begin position="322"/>
        <end position="340"/>
    </location>
</feature>
<protein>
    <recommendedName>
        <fullName evidence="2">Myb-like domain-containing protein</fullName>
    </recommendedName>
</protein>
<feature type="region of interest" description="Disordered" evidence="1">
    <location>
        <begin position="1"/>
        <end position="295"/>
    </location>
</feature>
<feature type="compositionally biased region" description="Basic residues" evidence="1">
    <location>
        <begin position="247"/>
        <end position="256"/>
    </location>
</feature>
<dbReference type="GO" id="GO:0001156">
    <property type="term" value="F:TFIIIC-class transcription factor complex binding"/>
    <property type="evidence" value="ECO:0007669"/>
    <property type="project" value="TreeGrafter"/>
</dbReference>
<dbReference type="InterPro" id="IPR039467">
    <property type="entry name" value="TFIIIB_B''_Myb"/>
</dbReference>
<keyword evidence="4" id="KW-1185">Reference proteome</keyword>
<dbReference type="SUPFAM" id="SSF46689">
    <property type="entry name" value="Homeodomain-like"/>
    <property type="match status" value="1"/>
</dbReference>
<dbReference type="SMART" id="SM00717">
    <property type="entry name" value="SANT"/>
    <property type="match status" value="1"/>
</dbReference>
<dbReference type="CDD" id="cd00167">
    <property type="entry name" value="SANT"/>
    <property type="match status" value="1"/>
</dbReference>
<comment type="caution">
    <text evidence="3">The sequence shown here is derived from an EMBL/GenBank/DDBJ whole genome shotgun (WGS) entry which is preliminary data.</text>
</comment>